<gene>
    <name evidence="1" type="ORF">ADL17_19775</name>
</gene>
<proteinExistence type="predicted"/>
<comment type="caution">
    <text evidence="1">The sequence shown here is derived from an EMBL/GenBank/DDBJ whole genome shotgun (WGS) entry which is preliminary data.</text>
</comment>
<reference evidence="1 2" key="1">
    <citation type="submission" date="2015-10" db="EMBL/GenBank/DDBJ databases">
        <authorList>
            <person name="Ju K.-S."/>
            <person name="Doroghazi J.R."/>
            <person name="Metcalf W.W."/>
        </authorList>
    </citation>
    <scope>NUCLEOTIDE SEQUENCE [LARGE SCALE GENOMIC DNA]</scope>
    <source>
        <strain evidence="1 2">NRRL B-24793</strain>
    </source>
</reference>
<evidence type="ECO:0000313" key="1">
    <source>
        <dbReference type="EMBL" id="KUJ45323.1"/>
    </source>
</evidence>
<accession>A0A9X0LCU2</accession>
<dbReference type="AlphaFoldDB" id="A0A9X0LCU2"/>
<evidence type="ECO:0000313" key="2">
    <source>
        <dbReference type="Proteomes" id="UP000053246"/>
    </source>
</evidence>
<dbReference type="Proteomes" id="UP000053246">
    <property type="component" value="Unassembled WGS sequence"/>
</dbReference>
<dbReference type="RefSeq" id="WP_013734679.1">
    <property type="nucleotide sequence ID" value="NZ_CP108425.1"/>
</dbReference>
<evidence type="ECO:0008006" key="3">
    <source>
        <dbReference type="Google" id="ProtNLM"/>
    </source>
</evidence>
<dbReference type="EMBL" id="LMWI01000002">
    <property type="protein sequence ID" value="KUJ45323.1"/>
    <property type="molecule type" value="Genomic_DNA"/>
</dbReference>
<keyword evidence="2" id="KW-1185">Reference proteome</keyword>
<name>A0A9X0LCU2_9ACTN</name>
<dbReference type="OMA" id="VIRYTTR"/>
<protein>
    <recommendedName>
        <fullName evidence="3">Antibiotic biosynthesis monooxygenase</fullName>
    </recommendedName>
</protein>
<organism evidence="1 2">
    <name type="scientific">Micromonospora maris</name>
    <dbReference type="NCBI Taxonomy" id="1003110"/>
    <lineage>
        <taxon>Bacteria</taxon>
        <taxon>Bacillati</taxon>
        <taxon>Actinomycetota</taxon>
        <taxon>Actinomycetes</taxon>
        <taxon>Micromonosporales</taxon>
        <taxon>Micromonosporaceae</taxon>
        <taxon>Micromonospora</taxon>
    </lineage>
</organism>
<sequence length="101" mass="11129">MRQTTVIRYTTRPEVADENAKLVEDVFAELAQTRPAGLHYATFRLGDGTEFMHVLVAEEGSTALTDTAAFQRFQEGIRSRCAAPPQFEQATVVGSYGFGDI</sequence>